<feature type="region of interest" description="Disordered" evidence="1">
    <location>
        <begin position="51"/>
        <end position="81"/>
    </location>
</feature>
<evidence type="ECO:0008006" key="4">
    <source>
        <dbReference type="Google" id="ProtNLM"/>
    </source>
</evidence>
<dbReference type="STRING" id="80972.ENSAOCP00000021039"/>
<dbReference type="Proteomes" id="UP001501940">
    <property type="component" value="Chromosome 11"/>
</dbReference>
<evidence type="ECO:0000313" key="2">
    <source>
        <dbReference type="Ensembl" id="ENSAOCP00000021039.2"/>
    </source>
</evidence>
<evidence type="ECO:0000256" key="1">
    <source>
        <dbReference type="SAM" id="MobiDB-lite"/>
    </source>
</evidence>
<dbReference type="PANTHER" id="PTHR14241:SF1">
    <property type="entry name" value="INTERFERON-INDUCED PROTEIN 44-RELATED"/>
    <property type="match status" value="1"/>
</dbReference>
<dbReference type="CDD" id="cd00882">
    <property type="entry name" value="Ras_like_GTPase"/>
    <property type="match status" value="1"/>
</dbReference>
<organism evidence="2 3">
    <name type="scientific">Amphiprion ocellaris</name>
    <name type="common">Clown anemonefish</name>
    <dbReference type="NCBI Taxonomy" id="80972"/>
    <lineage>
        <taxon>Eukaryota</taxon>
        <taxon>Metazoa</taxon>
        <taxon>Chordata</taxon>
        <taxon>Craniata</taxon>
        <taxon>Vertebrata</taxon>
        <taxon>Euteleostomi</taxon>
        <taxon>Actinopterygii</taxon>
        <taxon>Neopterygii</taxon>
        <taxon>Teleostei</taxon>
        <taxon>Neoteleostei</taxon>
        <taxon>Acanthomorphata</taxon>
        <taxon>Ovalentaria</taxon>
        <taxon>Pomacentridae</taxon>
        <taxon>Amphiprion</taxon>
    </lineage>
</organism>
<accession>A0A3Q1C747</accession>
<dbReference type="GO" id="GO:0006955">
    <property type="term" value="P:immune response"/>
    <property type="evidence" value="ECO:0007669"/>
    <property type="project" value="TreeGrafter"/>
</dbReference>
<dbReference type="GeneTree" id="ENSGT00940000160560"/>
<dbReference type="InterPro" id="IPR027417">
    <property type="entry name" value="P-loop_NTPase"/>
</dbReference>
<dbReference type="Gene3D" id="3.40.50.300">
    <property type="entry name" value="P-loop containing nucleotide triphosphate hydrolases"/>
    <property type="match status" value="1"/>
</dbReference>
<keyword evidence="3" id="KW-1185">Reference proteome</keyword>
<dbReference type="AlphaFoldDB" id="A0A3Q1C747"/>
<name>A0A3Q1C747_AMPOC</name>
<dbReference type="OMA" id="KEWRITP"/>
<dbReference type="Ensembl" id="ENSAOCT00000011538.2">
    <property type="protein sequence ID" value="ENSAOCP00000021039.2"/>
    <property type="gene ID" value="ENSAOCG00000005533.2"/>
</dbReference>
<proteinExistence type="predicted"/>
<dbReference type="SUPFAM" id="SSF52540">
    <property type="entry name" value="P-loop containing nucleoside triphosphate hydrolases"/>
    <property type="match status" value="1"/>
</dbReference>
<sequence>MWSITKEESESKVSIKAPLSLSEQLNSTFLSAAVQQQSLTLLSSLQQFSSKVMGNSPPTPRRPPVRRYSPPPPPSPTFRTPWRKLEWRNTQYDLQYVKDFKPERDAVRQLRVLLYGPVGAGKSSFINSVSSVVRGKIVNTALASATNYEGASFTKKYETHKIRKESWNSYYPFVFNDIMGVEEGSGRGVRVEDIKLAMMGHVMENYTFNPVSSLSPSDSGYNAAPSLDDRVHVLVCVCSGNTADISDSVLKKMREIREAASDLGIPQLLIVTKLDEACPETERDLQNIYKSKFVKKKLTQLSCELGIPLNCILPVKNYSHETSQDADVDALILNALRLILDFGNDFIEKL</sequence>
<reference evidence="2" key="2">
    <citation type="submission" date="2025-08" db="UniProtKB">
        <authorList>
            <consortium name="Ensembl"/>
        </authorList>
    </citation>
    <scope>IDENTIFICATION</scope>
</reference>
<evidence type="ECO:0000313" key="3">
    <source>
        <dbReference type="Proteomes" id="UP001501940"/>
    </source>
</evidence>
<dbReference type="PANTHER" id="PTHR14241">
    <property type="entry name" value="INTERFERON-INDUCED PROTEIN 44"/>
    <property type="match status" value="1"/>
</dbReference>
<reference evidence="2" key="3">
    <citation type="submission" date="2025-09" db="UniProtKB">
        <authorList>
            <consortium name="Ensembl"/>
        </authorList>
    </citation>
    <scope>IDENTIFICATION</scope>
</reference>
<reference evidence="2 3" key="1">
    <citation type="submission" date="2022-01" db="EMBL/GenBank/DDBJ databases">
        <title>A chromosome-scale genome assembly of the false clownfish, Amphiprion ocellaris.</title>
        <authorList>
            <person name="Ryu T."/>
        </authorList>
    </citation>
    <scope>NUCLEOTIDE SEQUENCE [LARGE SCALE GENOMIC DNA]</scope>
</reference>
<protein>
    <recommendedName>
        <fullName evidence="4">G domain-containing protein</fullName>
    </recommendedName>
</protein>